<evidence type="ECO:0000313" key="2">
    <source>
        <dbReference type="Proteomes" id="UP000607653"/>
    </source>
</evidence>
<dbReference type="AlphaFoldDB" id="A0A822YFT0"/>
<keyword evidence="2" id="KW-1185">Reference proteome</keyword>
<sequence length="76" mass="8749">MSILFNMQDAASRMISKTGKKAILEEGIFRYIDMNSVTEVQAAKAMKFLLSLPRFATNVERTLMPSKTFLYHFKIQ</sequence>
<dbReference type="EMBL" id="DUZY01000003">
    <property type="protein sequence ID" value="DAD31347.1"/>
    <property type="molecule type" value="Genomic_DNA"/>
</dbReference>
<gene>
    <name evidence="1" type="ORF">HUJ06_010198</name>
</gene>
<accession>A0A822YFT0</accession>
<dbReference type="Proteomes" id="UP000607653">
    <property type="component" value="Unassembled WGS sequence"/>
</dbReference>
<evidence type="ECO:0000313" key="1">
    <source>
        <dbReference type="EMBL" id="DAD31347.1"/>
    </source>
</evidence>
<protein>
    <submittedName>
        <fullName evidence="1">Uncharacterized protein</fullName>
    </submittedName>
</protein>
<organism evidence="1 2">
    <name type="scientific">Nelumbo nucifera</name>
    <name type="common">Sacred lotus</name>
    <dbReference type="NCBI Taxonomy" id="4432"/>
    <lineage>
        <taxon>Eukaryota</taxon>
        <taxon>Viridiplantae</taxon>
        <taxon>Streptophyta</taxon>
        <taxon>Embryophyta</taxon>
        <taxon>Tracheophyta</taxon>
        <taxon>Spermatophyta</taxon>
        <taxon>Magnoliopsida</taxon>
        <taxon>Proteales</taxon>
        <taxon>Nelumbonaceae</taxon>
        <taxon>Nelumbo</taxon>
    </lineage>
</organism>
<name>A0A822YFT0_NELNU</name>
<reference evidence="1 2" key="1">
    <citation type="journal article" date="2020" name="Mol. Biol. Evol.">
        <title>Distinct Expression and Methylation Patterns for Genes with Different Fates following a Single Whole-Genome Duplication in Flowering Plants.</title>
        <authorList>
            <person name="Shi T."/>
            <person name="Rahmani R.S."/>
            <person name="Gugger P.F."/>
            <person name="Wang M."/>
            <person name="Li H."/>
            <person name="Zhang Y."/>
            <person name="Li Z."/>
            <person name="Wang Q."/>
            <person name="Van de Peer Y."/>
            <person name="Marchal K."/>
            <person name="Chen J."/>
        </authorList>
    </citation>
    <scope>NUCLEOTIDE SEQUENCE [LARGE SCALE GENOMIC DNA]</scope>
    <source>
        <tissue evidence="1">Leaf</tissue>
    </source>
</reference>
<comment type="caution">
    <text evidence="1">The sequence shown here is derived from an EMBL/GenBank/DDBJ whole genome shotgun (WGS) entry which is preliminary data.</text>
</comment>
<proteinExistence type="predicted"/>